<dbReference type="PANTHER" id="PTHR24198:SF165">
    <property type="entry name" value="ANKYRIN REPEAT-CONTAINING PROTEIN-RELATED"/>
    <property type="match status" value="1"/>
</dbReference>
<dbReference type="Gene3D" id="1.25.40.20">
    <property type="entry name" value="Ankyrin repeat-containing domain"/>
    <property type="match status" value="4"/>
</dbReference>
<evidence type="ECO:0000256" key="2">
    <source>
        <dbReference type="ARBA" id="ARBA00023043"/>
    </source>
</evidence>
<gene>
    <name evidence="5" type="ORF">BGW36DRAFT_311782</name>
</gene>
<dbReference type="Pfam" id="PF12796">
    <property type="entry name" value="Ank_2"/>
    <property type="match status" value="5"/>
</dbReference>
<sequence>MKAKAFRIDSSIWEQYKDEIVAIYQRETLEKTMEIMAERHGFKATKNQYTTKIKAWGLEKYANSTMWKYVDQEKKKRKLEGKDSLFEIRGRKRSRSYIDREISRNVTYTSQVQLLEDIPTPEGIQVFTPCAEESPIALRKVCIDNLPWFQFQRDIEMMTQVLGIEIFGLSPYYNILDQSSSQLDILHCRKSAAEFLEIAFGDAVKSIYPTGGMFGLNSGPSDYPFTPSFRKGLSGKFARLASYIPFSDAGDLSLSTSNPSRTTHPSNKLQDFLEYFVFMTSNDMLDHDGIKEKLECLSQILDLSIFPYLLGLNSVPMKIFTRKIFPAVVKSGNTRLAKIIIDHGIDMTNYRQFFRSFCCVIEHCMSIAVGHDDKEMVELLCKEGFSTQIEIYQSKKLPWNLGNLEVLRTLLLFGADPECFVVGRPRGFPLVDATGSGNLKAVEMLLAAGANVNSYAPCYYGTALQAATYTDNLELAEFLIERDADVNLPYGMQLQSVYAEKGRPRYTPFEIAAEQNNTSLIHLLVSRGAHVDVGFVISPIPGTRALHSAVRNRNITLVRLLLSKGVSVDYRRPDPDFSDTPLQLAARLNHPEITELLLQHGADVNAAPATSYGLTAIQAAAGNNSFKILWMLLDKNADLNAPAGHKGGRTALQAAIMNRHLLMAGYLYAAGADINAPPAAEEDGFTTMEAAIFSENRSILEFLVRNGADINASSPGNGSSRCLAIAASNYWLDGLSYLLDIGSNIEGYYYADRFCQGFNALGWSIFHENIPMMALLLDNGANIYTPVSDTLHPERRCALSVGLISERSHEITSLLLKRYEDLERICLKEDILARAIHEDVEDSQTFGILLNAFNKLPKNIYDDQVQKAWHKLPTLYTEGEIVRELMELLLKVGADINSRDDGNTTALQRASKRGDIDICQYLIDQGAEINIPAAERIGSPLQEAVKGEHMEIISLLLERGADINAAPAEIRGITTLQAASINGLTGLVVELIRRGAYVAAPAAREDGRTAINGAAEHGRHDMLQLLLNHYDGDEDLRVVCEVAAIYAEKEGHVEIAEWLRQHPIS</sequence>
<evidence type="ECO:0000259" key="4">
    <source>
        <dbReference type="Pfam" id="PF14420"/>
    </source>
</evidence>
<dbReference type="Pfam" id="PF14420">
    <property type="entry name" value="Clr5"/>
    <property type="match status" value="1"/>
</dbReference>
<evidence type="ECO:0000256" key="1">
    <source>
        <dbReference type="ARBA" id="ARBA00022737"/>
    </source>
</evidence>
<name>A0AAD4L6D6_9EURO</name>
<dbReference type="EMBL" id="JAJTJA010000001">
    <property type="protein sequence ID" value="KAH8705961.1"/>
    <property type="molecule type" value="Genomic_DNA"/>
</dbReference>
<keyword evidence="1" id="KW-0677">Repeat</keyword>
<keyword evidence="6" id="KW-1185">Reference proteome</keyword>
<dbReference type="GeneID" id="70242773"/>
<comment type="caution">
    <text evidence="5">The sequence shown here is derived from an EMBL/GenBank/DDBJ whole genome shotgun (WGS) entry which is preliminary data.</text>
</comment>
<organism evidence="5 6">
    <name type="scientific">Talaromyces proteolyticus</name>
    <dbReference type="NCBI Taxonomy" id="1131652"/>
    <lineage>
        <taxon>Eukaryota</taxon>
        <taxon>Fungi</taxon>
        <taxon>Dikarya</taxon>
        <taxon>Ascomycota</taxon>
        <taxon>Pezizomycotina</taxon>
        <taxon>Eurotiomycetes</taxon>
        <taxon>Eurotiomycetidae</taxon>
        <taxon>Eurotiales</taxon>
        <taxon>Trichocomaceae</taxon>
        <taxon>Talaromyces</taxon>
        <taxon>Talaromyces sect. Bacilispori</taxon>
    </lineage>
</organism>
<feature type="domain" description="Clr5" evidence="4">
    <location>
        <begin position="11"/>
        <end position="60"/>
    </location>
</feature>
<evidence type="ECO:0000313" key="6">
    <source>
        <dbReference type="Proteomes" id="UP001201262"/>
    </source>
</evidence>
<accession>A0AAD4L6D6</accession>
<proteinExistence type="predicted"/>
<dbReference type="PROSITE" id="PS50088">
    <property type="entry name" value="ANK_REPEAT"/>
    <property type="match status" value="8"/>
</dbReference>
<dbReference type="InterPro" id="IPR036770">
    <property type="entry name" value="Ankyrin_rpt-contain_sf"/>
</dbReference>
<dbReference type="PROSITE" id="PS50297">
    <property type="entry name" value="ANK_REP_REGION"/>
    <property type="match status" value="7"/>
</dbReference>
<dbReference type="PRINTS" id="PR01415">
    <property type="entry name" value="ANKYRIN"/>
</dbReference>
<evidence type="ECO:0000313" key="5">
    <source>
        <dbReference type="EMBL" id="KAH8705961.1"/>
    </source>
</evidence>
<dbReference type="RefSeq" id="XP_046078582.1">
    <property type="nucleotide sequence ID" value="XM_046212486.1"/>
</dbReference>
<dbReference type="Proteomes" id="UP001201262">
    <property type="component" value="Unassembled WGS sequence"/>
</dbReference>
<feature type="repeat" description="ANK" evidence="3">
    <location>
        <begin position="612"/>
        <end position="644"/>
    </location>
</feature>
<dbReference type="PANTHER" id="PTHR24198">
    <property type="entry name" value="ANKYRIN REPEAT AND PROTEIN KINASE DOMAIN-CONTAINING PROTEIN"/>
    <property type="match status" value="1"/>
</dbReference>
<dbReference type="InterPro" id="IPR002110">
    <property type="entry name" value="Ankyrin_rpt"/>
</dbReference>
<evidence type="ECO:0000256" key="3">
    <source>
        <dbReference type="PROSITE-ProRule" id="PRU00023"/>
    </source>
</evidence>
<reference evidence="5" key="1">
    <citation type="submission" date="2021-12" db="EMBL/GenBank/DDBJ databases">
        <title>Convergent genome expansion in fungi linked to evolution of root-endophyte symbiosis.</title>
        <authorList>
            <consortium name="DOE Joint Genome Institute"/>
            <person name="Ke Y.-H."/>
            <person name="Bonito G."/>
            <person name="Liao H.-L."/>
            <person name="Looney B."/>
            <person name="Rojas-Flechas A."/>
            <person name="Nash J."/>
            <person name="Hameed K."/>
            <person name="Schadt C."/>
            <person name="Martin F."/>
            <person name="Crous P.W."/>
            <person name="Miettinen O."/>
            <person name="Magnuson J.K."/>
            <person name="Labbe J."/>
            <person name="Jacobson D."/>
            <person name="Doktycz M.J."/>
            <person name="Veneault-Fourrey C."/>
            <person name="Kuo A."/>
            <person name="Mondo S."/>
            <person name="Calhoun S."/>
            <person name="Riley R."/>
            <person name="Ohm R."/>
            <person name="LaButti K."/>
            <person name="Andreopoulos B."/>
            <person name="Pangilinan J."/>
            <person name="Nolan M."/>
            <person name="Tritt A."/>
            <person name="Clum A."/>
            <person name="Lipzen A."/>
            <person name="Daum C."/>
            <person name="Barry K."/>
            <person name="Grigoriev I.V."/>
            <person name="Vilgalys R."/>
        </authorList>
    </citation>
    <scope>NUCLEOTIDE SEQUENCE</scope>
    <source>
        <strain evidence="5">PMI_201</strain>
    </source>
</reference>
<feature type="repeat" description="ANK" evidence="3">
    <location>
        <begin position="683"/>
        <end position="715"/>
    </location>
</feature>
<feature type="repeat" description="ANK" evidence="3">
    <location>
        <begin position="577"/>
        <end position="609"/>
    </location>
</feature>
<dbReference type="SMART" id="SM00248">
    <property type="entry name" value="ANK"/>
    <property type="match status" value="15"/>
</dbReference>
<feature type="repeat" description="ANK" evidence="3">
    <location>
        <begin position="504"/>
        <end position="533"/>
    </location>
</feature>
<protein>
    <submittedName>
        <fullName evidence="5">Ankyrin repeat-containing domain protein</fullName>
    </submittedName>
</protein>
<feature type="repeat" description="ANK" evidence="3">
    <location>
        <begin position="541"/>
        <end position="573"/>
    </location>
</feature>
<dbReference type="AlphaFoldDB" id="A0AAD4L6D6"/>
<dbReference type="SUPFAM" id="SSF48403">
    <property type="entry name" value="Ankyrin repeat"/>
    <property type="match status" value="2"/>
</dbReference>
<dbReference type="InterPro" id="IPR025676">
    <property type="entry name" value="Clr5_dom"/>
</dbReference>
<feature type="repeat" description="ANK" evidence="3">
    <location>
        <begin position="902"/>
        <end position="934"/>
    </location>
</feature>
<keyword evidence="2 3" id="KW-0040">ANK repeat</keyword>
<feature type="repeat" description="ANK" evidence="3">
    <location>
        <begin position="647"/>
        <end position="679"/>
    </location>
</feature>
<feature type="repeat" description="ANK" evidence="3">
    <location>
        <begin position="939"/>
        <end position="968"/>
    </location>
</feature>